<gene>
    <name evidence="3" type="ORF">MKW35_12515</name>
</gene>
<sequence length="292" mass="32362">MKYFLLVAMLVSVTLGNSQEIIRLYEGKAPGSENWNYQEIEFYNSGTNTRMLRNVVDPTLEVYVPEESIANGTAVIICPGGGNVWLSYESEGTAVAEWLVKKGITAFVLKYRLNKTPIDKSEFKEFWNNFGKSLKKEKGKREVPEKPVFYGGDDGIKAVQYVRENSKSFGVDPNKIGMIGFSAGAGVTMHTILNVSPEDQLNFAGLIYGGWLNDAEVPASVPPVFILCAADDFIAANSPEVFKAWRDAGKSAELHVYSKGGHGFGMDKKNLPVDSWIDRFHEWLSLTVLKGE</sequence>
<evidence type="ECO:0000259" key="2">
    <source>
        <dbReference type="Pfam" id="PF01738"/>
    </source>
</evidence>
<reference evidence="3" key="1">
    <citation type="submission" date="2022-02" db="EMBL/GenBank/DDBJ databases">
        <title>Aestuariibaculum sp., a marine bacterium isolated from sediment in Guangxi.</title>
        <authorList>
            <person name="Ying J."/>
        </authorList>
    </citation>
    <scope>NUCLEOTIDE SEQUENCE</scope>
    <source>
        <strain evidence="3">L182</strain>
    </source>
</reference>
<dbReference type="PANTHER" id="PTHR48081:SF6">
    <property type="entry name" value="PEPTIDASE S9 PROLYL OLIGOPEPTIDASE CATALYTIC DOMAIN-CONTAINING PROTEIN"/>
    <property type="match status" value="1"/>
</dbReference>
<dbReference type="InterPro" id="IPR050300">
    <property type="entry name" value="GDXG_lipolytic_enzyme"/>
</dbReference>
<accession>A0ABS9RKG0</accession>
<feature type="domain" description="Dienelactone hydrolase" evidence="2">
    <location>
        <begin position="89"/>
        <end position="270"/>
    </location>
</feature>
<dbReference type="EMBL" id="JAKVQD010000005">
    <property type="protein sequence ID" value="MCH4553445.1"/>
    <property type="molecule type" value="Genomic_DNA"/>
</dbReference>
<evidence type="ECO:0000313" key="4">
    <source>
        <dbReference type="Proteomes" id="UP001156141"/>
    </source>
</evidence>
<evidence type="ECO:0000256" key="1">
    <source>
        <dbReference type="ARBA" id="ARBA00022801"/>
    </source>
</evidence>
<organism evidence="3 4">
    <name type="scientific">Aestuariibaculum lutulentum</name>
    <dbReference type="NCBI Taxonomy" id="2920935"/>
    <lineage>
        <taxon>Bacteria</taxon>
        <taxon>Pseudomonadati</taxon>
        <taxon>Bacteroidota</taxon>
        <taxon>Flavobacteriia</taxon>
        <taxon>Flavobacteriales</taxon>
        <taxon>Flavobacteriaceae</taxon>
    </lineage>
</organism>
<dbReference type="GO" id="GO:0016787">
    <property type="term" value="F:hydrolase activity"/>
    <property type="evidence" value="ECO:0007669"/>
    <property type="project" value="UniProtKB-KW"/>
</dbReference>
<dbReference type="InterPro" id="IPR002925">
    <property type="entry name" value="Dienelactn_hydro"/>
</dbReference>
<dbReference type="RefSeq" id="WP_240574481.1">
    <property type="nucleotide sequence ID" value="NZ_CP136709.1"/>
</dbReference>
<proteinExistence type="predicted"/>
<protein>
    <submittedName>
        <fullName evidence="3">Alpha/beta hydrolase</fullName>
    </submittedName>
</protein>
<keyword evidence="1 3" id="KW-0378">Hydrolase</keyword>
<dbReference type="Proteomes" id="UP001156141">
    <property type="component" value="Unassembled WGS sequence"/>
</dbReference>
<dbReference type="InterPro" id="IPR029058">
    <property type="entry name" value="AB_hydrolase_fold"/>
</dbReference>
<keyword evidence="4" id="KW-1185">Reference proteome</keyword>
<dbReference type="Pfam" id="PF01738">
    <property type="entry name" value="DLH"/>
    <property type="match status" value="1"/>
</dbReference>
<comment type="caution">
    <text evidence="3">The sequence shown here is derived from an EMBL/GenBank/DDBJ whole genome shotgun (WGS) entry which is preliminary data.</text>
</comment>
<dbReference type="SUPFAM" id="SSF53474">
    <property type="entry name" value="alpha/beta-Hydrolases"/>
    <property type="match status" value="1"/>
</dbReference>
<name>A0ABS9RKG0_9FLAO</name>
<dbReference type="PANTHER" id="PTHR48081">
    <property type="entry name" value="AB HYDROLASE SUPERFAMILY PROTEIN C4A8.06C"/>
    <property type="match status" value="1"/>
</dbReference>
<dbReference type="Gene3D" id="3.40.50.1820">
    <property type="entry name" value="alpha/beta hydrolase"/>
    <property type="match status" value="1"/>
</dbReference>
<evidence type="ECO:0000313" key="3">
    <source>
        <dbReference type="EMBL" id="MCH4553445.1"/>
    </source>
</evidence>